<feature type="compositionally biased region" description="Basic and acidic residues" evidence="1">
    <location>
        <begin position="74"/>
        <end position="100"/>
    </location>
</feature>
<proteinExistence type="predicted"/>
<sequence>MAAAHQSTGLSWGARQQHTRAQALQWEHSDDTRAHALLLGAWEQRPLRGKHSNRTQERRPYTGGHQQNTGAQGLHRETSAEHRSAGRTRGDSSRKQEHRAYTGGHQQNTGAQALHEGTAAEHRSAGLTRGDSSRTQECRPYTGGQQQNTGA</sequence>
<keyword evidence="3" id="KW-1185">Reference proteome</keyword>
<evidence type="ECO:0000313" key="2">
    <source>
        <dbReference type="EMBL" id="KAJ1123106.1"/>
    </source>
</evidence>
<dbReference type="EMBL" id="JANPWB010000011">
    <property type="protein sequence ID" value="KAJ1123106.1"/>
    <property type="molecule type" value="Genomic_DNA"/>
</dbReference>
<accession>A0AAV7P4M0</accession>
<organism evidence="2 3">
    <name type="scientific">Pleurodeles waltl</name>
    <name type="common">Iberian ribbed newt</name>
    <dbReference type="NCBI Taxonomy" id="8319"/>
    <lineage>
        <taxon>Eukaryota</taxon>
        <taxon>Metazoa</taxon>
        <taxon>Chordata</taxon>
        <taxon>Craniata</taxon>
        <taxon>Vertebrata</taxon>
        <taxon>Euteleostomi</taxon>
        <taxon>Amphibia</taxon>
        <taxon>Batrachia</taxon>
        <taxon>Caudata</taxon>
        <taxon>Salamandroidea</taxon>
        <taxon>Salamandridae</taxon>
        <taxon>Pleurodelinae</taxon>
        <taxon>Pleurodeles</taxon>
    </lineage>
</organism>
<protein>
    <submittedName>
        <fullName evidence="2">Uncharacterized protein</fullName>
    </submittedName>
</protein>
<gene>
    <name evidence="2" type="ORF">NDU88_001579</name>
</gene>
<dbReference type="Proteomes" id="UP001066276">
    <property type="component" value="Chromosome 7"/>
</dbReference>
<name>A0AAV7P4M0_PLEWA</name>
<feature type="region of interest" description="Disordered" evidence="1">
    <location>
        <begin position="1"/>
        <end position="27"/>
    </location>
</feature>
<dbReference type="AlphaFoldDB" id="A0AAV7P4M0"/>
<comment type="caution">
    <text evidence="2">The sequence shown here is derived from an EMBL/GenBank/DDBJ whole genome shotgun (WGS) entry which is preliminary data.</text>
</comment>
<evidence type="ECO:0000313" key="3">
    <source>
        <dbReference type="Proteomes" id="UP001066276"/>
    </source>
</evidence>
<feature type="region of interest" description="Disordered" evidence="1">
    <location>
        <begin position="40"/>
        <end position="151"/>
    </location>
</feature>
<evidence type="ECO:0000256" key="1">
    <source>
        <dbReference type="SAM" id="MobiDB-lite"/>
    </source>
</evidence>
<feature type="compositionally biased region" description="Polar residues" evidence="1">
    <location>
        <begin position="1"/>
        <end position="22"/>
    </location>
</feature>
<reference evidence="2" key="1">
    <citation type="journal article" date="2022" name="bioRxiv">
        <title>Sequencing and chromosome-scale assembly of the giantPleurodeles waltlgenome.</title>
        <authorList>
            <person name="Brown T."/>
            <person name="Elewa A."/>
            <person name="Iarovenko S."/>
            <person name="Subramanian E."/>
            <person name="Araus A.J."/>
            <person name="Petzold A."/>
            <person name="Susuki M."/>
            <person name="Suzuki K.-i.T."/>
            <person name="Hayashi T."/>
            <person name="Toyoda A."/>
            <person name="Oliveira C."/>
            <person name="Osipova E."/>
            <person name="Leigh N.D."/>
            <person name="Simon A."/>
            <person name="Yun M.H."/>
        </authorList>
    </citation>
    <scope>NUCLEOTIDE SEQUENCE</scope>
    <source>
        <strain evidence="2">20211129_DDA</strain>
        <tissue evidence="2">Liver</tissue>
    </source>
</reference>